<keyword evidence="2" id="KW-0808">Transferase</keyword>
<evidence type="ECO:0000313" key="2">
    <source>
        <dbReference type="EMBL" id="KAA5385327.1"/>
    </source>
</evidence>
<dbReference type="Gene3D" id="3.40.50.2000">
    <property type="entry name" value="Glycogen Phosphorylase B"/>
    <property type="match status" value="1"/>
</dbReference>
<feature type="domain" description="Glycosyl transferase family 28 C-terminal" evidence="1">
    <location>
        <begin position="13"/>
        <end position="139"/>
    </location>
</feature>
<sequence length="157" mass="18234">MIFASLGTMDMAFVRMAKAIDEWAATTQEEVIVQTGYTHFNYRHAKAFDFCTKDEMQQYIKSADILILQGGWGAISEAMEQKKRIVVIPRHDKTEHIHDQFQLIRKLDKLGCVIGVFDEKDLPQKIKEAYSFDFQQIKKGNAEKLINQKLKEWFSSI</sequence>
<dbReference type="InterPro" id="IPR007235">
    <property type="entry name" value="Glyco_trans_28_C"/>
</dbReference>
<comment type="caution">
    <text evidence="2">The sequence shown here is derived from an EMBL/GenBank/DDBJ whole genome shotgun (WGS) entry which is preliminary data.</text>
</comment>
<dbReference type="Pfam" id="PF04101">
    <property type="entry name" value="Glyco_tran_28_C"/>
    <property type="match status" value="1"/>
</dbReference>
<proteinExistence type="predicted"/>
<evidence type="ECO:0000259" key="1">
    <source>
        <dbReference type="Pfam" id="PF04101"/>
    </source>
</evidence>
<accession>A0A1Y4PQ00</accession>
<dbReference type="Proteomes" id="UP000347681">
    <property type="component" value="Unassembled WGS sequence"/>
</dbReference>
<gene>
    <name evidence="2" type="ORF">F2Y61_05710</name>
</gene>
<organism evidence="2 3">
    <name type="scientific">Phocaeicola dorei</name>
    <dbReference type="NCBI Taxonomy" id="357276"/>
    <lineage>
        <taxon>Bacteria</taxon>
        <taxon>Pseudomonadati</taxon>
        <taxon>Bacteroidota</taxon>
        <taxon>Bacteroidia</taxon>
        <taxon>Bacteroidales</taxon>
        <taxon>Bacteroidaceae</taxon>
        <taxon>Phocaeicola</taxon>
    </lineage>
</organism>
<dbReference type="RefSeq" id="WP_032952236.1">
    <property type="nucleotide sequence ID" value="NZ_JAHYLZ010000001.1"/>
</dbReference>
<dbReference type="SUPFAM" id="SSF53756">
    <property type="entry name" value="UDP-Glycosyltransferase/glycogen phosphorylase"/>
    <property type="match status" value="1"/>
</dbReference>
<dbReference type="AlphaFoldDB" id="A0A1Y4PQ00"/>
<evidence type="ECO:0000313" key="3">
    <source>
        <dbReference type="Proteomes" id="UP000347681"/>
    </source>
</evidence>
<dbReference type="GO" id="GO:0016758">
    <property type="term" value="F:hexosyltransferase activity"/>
    <property type="evidence" value="ECO:0007669"/>
    <property type="project" value="InterPro"/>
</dbReference>
<reference evidence="2 3" key="1">
    <citation type="journal article" date="2019" name="Nat. Med.">
        <title>A library of human gut bacterial isolates paired with longitudinal multiomics data enables mechanistic microbiome research.</title>
        <authorList>
            <person name="Poyet M."/>
            <person name="Groussin M."/>
            <person name="Gibbons S.M."/>
            <person name="Avila-Pacheco J."/>
            <person name="Jiang X."/>
            <person name="Kearney S.M."/>
            <person name="Perrotta A.R."/>
            <person name="Berdy B."/>
            <person name="Zhao S."/>
            <person name="Lieberman T.D."/>
            <person name="Swanson P.K."/>
            <person name="Smith M."/>
            <person name="Roesemann S."/>
            <person name="Alexander J.E."/>
            <person name="Rich S.A."/>
            <person name="Livny J."/>
            <person name="Vlamakis H."/>
            <person name="Clish C."/>
            <person name="Bullock K."/>
            <person name="Deik A."/>
            <person name="Scott J."/>
            <person name="Pierce K.A."/>
            <person name="Xavier R.J."/>
            <person name="Alm E.J."/>
        </authorList>
    </citation>
    <scope>NUCLEOTIDE SEQUENCE [LARGE SCALE GENOMIC DNA]</scope>
    <source>
        <strain evidence="2 3">BIOML-A5</strain>
    </source>
</reference>
<protein>
    <submittedName>
        <fullName evidence="2">Glycosyl transferase family 28</fullName>
    </submittedName>
</protein>
<dbReference type="EMBL" id="VVZB01000002">
    <property type="protein sequence ID" value="KAA5385327.1"/>
    <property type="molecule type" value="Genomic_DNA"/>
</dbReference>
<name>A0A1Y4PQ00_9BACT</name>